<proteinExistence type="predicted"/>
<dbReference type="EMBL" id="KV441562">
    <property type="protein sequence ID" value="OAF99239.1"/>
    <property type="molecule type" value="Genomic_DNA"/>
</dbReference>
<dbReference type="Proteomes" id="UP000077069">
    <property type="component" value="Unassembled WGS sequence"/>
</dbReference>
<sequence>MASPRGIIGHSHTDSAGWKDQPAYCAMMGSPNQAELDASFPESIERLVTNFHILDLPNMEAVRSRVDKYVTEPKTAERLKPWYPFWCKGPTFSDIRATGAR</sequence>
<dbReference type="InParanoid" id="A0A177BY32"/>
<dbReference type="AlphaFoldDB" id="A0A177BY32"/>
<keyword evidence="2" id="KW-1185">Reference proteome</keyword>
<dbReference type="GeneID" id="28769491"/>
<evidence type="ECO:0000313" key="1">
    <source>
        <dbReference type="EMBL" id="OAF99239.1"/>
    </source>
</evidence>
<protein>
    <submittedName>
        <fullName evidence="1">Uncharacterized protein</fullName>
    </submittedName>
</protein>
<organism evidence="1 2">
    <name type="scientific">Paraphaeosphaeria sporulosa</name>
    <dbReference type="NCBI Taxonomy" id="1460663"/>
    <lineage>
        <taxon>Eukaryota</taxon>
        <taxon>Fungi</taxon>
        <taxon>Dikarya</taxon>
        <taxon>Ascomycota</taxon>
        <taxon>Pezizomycotina</taxon>
        <taxon>Dothideomycetes</taxon>
        <taxon>Pleosporomycetidae</taxon>
        <taxon>Pleosporales</taxon>
        <taxon>Massarineae</taxon>
        <taxon>Didymosphaeriaceae</taxon>
        <taxon>Paraphaeosphaeria</taxon>
    </lineage>
</organism>
<dbReference type="OrthoDB" id="66881at2759"/>
<name>A0A177BY32_9PLEO</name>
<dbReference type="RefSeq" id="XP_018029605.1">
    <property type="nucleotide sequence ID" value="XM_018186005.1"/>
</dbReference>
<gene>
    <name evidence="1" type="ORF">CC84DRAFT_388896</name>
</gene>
<evidence type="ECO:0000313" key="2">
    <source>
        <dbReference type="Proteomes" id="UP000077069"/>
    </source>
</evidence>
<reference evidence="1 2" key="1">
    <citation type="submission" date="2016-05" db="EMBL/GenBank/DDBJ databases">
        <title>Comparative analysis of secretome profiles of manganese(II)-oxidizing ascomycete fungi.</title>
        <authorList>
            <consortium name="DOE Joint Genome Institute"/>
            <person name="Zeiner C.A."/>
            <person name="Purvine S.O."/>
            <person name="Zink E.M."/>
            <person name="Wu S."/>
            <person name="Pasa-Tolic L."/>
            <person name="Chaput D.L."/>
            <person name="Haridas S."/>
            <person name="Grigoriev I.V."/>
            <person name="Santelli C.M."/>
            <person name="Hansel C.M."/>
        </authorList>
    </citation>
    <scope>NUCLEOTIDE SEQUENCE [LARGE SCALE GENOMIC DNA]</scope>
    <source>
        <strain evidence="1 2">AP3s5-JAC2a</strain>
    </source>
</reference>
<accession>A0A177BY32</accession>